<dbReference type="AlphaFoldDB" id="A0A328DIH3"/>
<dbReference type="InterPro" id="IPR016024">
    <property type="entry name" value="ARM-type_fold"/>
</dbReference>
<dbReference type="PANTHER" id="PTHR14873:SF1">
    <property type="entry name" value="OS06G0694100 PROTEIN"/>
    <property type="match status" value="1"/>
</dbReference>
<dbReference type="PANTHER" id="PTHR14873">
    <property type="entry name" value="OS06G0694100 PROTEIN"/>
    <property type="match status" value="1"/>
</dbReference>
<organism evidence="1 2">
    <name type="scientific">Cuscuta australis</name>
    <dbReference type="NCBI Taxonomy" id="267555"/>
    <lineage>
        <taxon>Eukaryota</taxon>
        <taxon>Viridiplantae</taxon>
        <taxon>Streptophyta</taxon>
        <taxon>Embryophyta</taxon>
        <taxon>Tracheophyta</taxon>
        <taxon>Spermatophyta</taxon>
        <taxon>Magnoliopsida</taxon>
        <taxon>eudicotyledons</taxon>
        <taxon>Gunneridae</taxon>
        <taxon>Pentapetalae</taxon>
        <taxon>asterids</taxon>
        <taxon>lamiids</taxon>
        <taxon>Solanales</taxon>
        <taxon>Convolvulaceae</taxon>
        <taxon>Cuscuteae</taxon>
        <taxon>Cuscuta</taxon>
        <taxon>Cuscuta subgen. Grammica</taxon>
        <taxon>Cuscuta sect. Cleistogrammica</taxon>
    </lineage>
</organism>
<gene>
    <name evidence="1" type="ORF">DM860_014866</name>
</gene>
<evidence type="ECO:0000313" key="1">
    <source>
        <dbReference type="EMBL" id="RAL45477.1"/>
    </source>
</evidence>
<dbReference type="EMBL" id="NQVE01000133">
    <property type="protein sequence ID" value="RAL45477.1"/>
    <property type="molecule type" value="Genomic_DNA"/>
</dbReference>
<sequence length="442" mass="50120">MSNPLQLLLDHLLLLSERVGDSLSRATYTQPEASNVNIKSTLESLLPHRISPSYSDISDFEITAKMSDFTLCCAALAAASYSSCVELLWIPSSLSVAAVSAFKLLSEAYSNFFGSKESMKVGQFEFDLKFVPNDVRLLIELMPQVLPSLKNKIKESVIDRSIDTDEFSAASARTPAAYAILAAHQFKWFVTQVSYPFLGKVCSLVIPCGLTALDHWSQEVKGQGMISFIHLSKNVNSADIGSYEDVILDACCQNIASSDDEIWEYVVEMSVLMVTLTQRNSPRSIWYEKLLNEMLSHLERQPKNKERRIAWLKHIEPLFNSVGLVLLSHFRRIFPLFFKWMHADDDDTVLLVLERTKSVLRLTWIRNSPYIDRLVDDLITLYKEAAVRVLREDIRSRILHTLILLQKSSGLHFEVAWDKHKSDLDLTVLHQLLLGSHTAVVE</sequence>
<comment type="caution">
    <text evidence="1">The sequence shown here is derived from an EMBL/GenBank/DDBJ whole genome shotgun (WGS) entry which is preliminary data.</text>
</comment>
<protein>
    <submittedName>
        <fullName evidence="1">Uncharacterized protein</fullName>
    </submittedName>
</protein>
<proteinExistence type="predicted"/>
<reference evidence="1 2" key="1">
    <citation type="submission" date="2018-06" db="EMBL/GenBank/DDBJ databases">
        <title>The Genome of Cuscuta australis (Dodder) Provides Insight into the Evolution of Plant Parasitism.</title>
        <authorList>
            <person name="Liu H."/>
        </authorList>
    </citation>
    <scope>NUCLEOTIDE SEQUENCE [LARGE SCALE GENOMIC DNA]</scope>
    <source>
        <strain evidence="2">cv. Yunnan</strain>
        <tissue evidence="1">Vines</tissue>
    </source>
</reference>
<name>A0A328DIH3_9ASTE</name>
<dbReference type="Proteomes" id="UP000249390">
    <property type="component" value="Unassembled WGS sequence"/>
</dbReference>
<dbReference type="SUPFAM" id="SSF48371">
    <property type="entry name" value="ARM repeat"/>
    <property type="match status" value="1"/>
</dbReference>
<accession>A0A328DIH3</accession>
<keyword evidence="2" id="KW-1185">Reference proteome</keyword>
<evidence type="ECO:0000313" key="2">
    <source>
        <dbReference type="Proteomes" id="UP000249390"/>
    </source>
</evidence>